<dbReference type="PROSITE" id="PS51379">
    <property type="entry name" value="4FE4S_FER_2"/>
    <property type="match status" value="2"/>
</dbReference>
<keyword evidence="2" id="KW-0004">4Fe-4S</keyword>
<dbReference type="SUPFAM" id="SSF142019">
    <property type="entry name" value="Nqo1 FMN-binding domain-like"/>
    <property type="match status" value="1"/>
</dbReference>
<evidence type="ECO:0000313" key="8">
    <source>
        <dbReference type="Proteomes" id="UP000721861"/>
    </source>
</evidence>
<dbReference type="PROSITE" id="PS00645">
    <property type="entry name" value="COMPLEX1_51K_2"/>
    <property type="match status" value="1"/>
</dbReference>
<dbReference type="SUPFAM" id="SSF142984">
    <property type="entry name" value="Nqo1 middle domain-like"/>
    <property type="match status" value="1"/>
</dbReference>
<dbReference type="InterPro" id="IPR019554">
    <property type="entry name" value="Soluble_ligand-bd"/>
</dbReference>
<gene>
    <name evidence="7" type="ORF">KEM09_11715</name>
</gene>
<dbReference type="Gene3D" id="1.20.1440.230">
    <property type="entry name" value="NADH-ubiquinone oxidoreductase 51kDa subunit, iron-sulphur binding domain"/>
    <property type="match status" value="1"/>
</dbReference>
<dbReference type="Gene3D" id="3.30.70.20">
    <property type="match status" value="1"/>
</dbReference>
<keyword evidence="4" id="KW-0408">Iron</keyword>
<dbReference type="SUPFAM" id="SSF54862">
    <property type="entry name" value="4Fe-4S ferredoxins"/>
    <property type="match status" value="1"/>
</dbReference>
<dbReference type="Gene3D" id="6.10.250.1450">
    <property type="match status" value="1"/>
</dbReference>
<dbReference type="PROSITE" id="PS51257">
    <property type="entry name" value="PROKAR_LIPOPROTEIN"/>
    <property type="match status" value="1"/>
</dbReference>
<evidence type="ECO:0000256" key="1">
    <source>
        <dbReference type="ARBA" id="ARBA00007523"/>
    </source>
</evidence>
<protein>
    <submittedName>
        <fullName evidence="7">NADH-quinone oxidoreductase subunit NuoF</fullName>
    </submittedName>
</protein>
<sequence>MAKYKNHILVCGGTGCRASQGEEIVQNLGKVIEENSLENEVQVVRTGCFGFCEKGPVVKMVPDNTFYVQVTPEDATEIVSEHLVKGRKVERLLYTDPETQERVSESKDMGFYKKQIRIALRNCGFINPENIDEYIARDGYAALGKVLTELTPEEAIKVIIDSGLRGRGGGGFPTGLKWDITRKVEAEQKYVVCNADEGDPGAFMDRSILEGDPHAVLEAMAINGYCTGATKGLIYIRAEYPLAISRLKIAINQAREYGLLGEDIFGTGFSFDVELRYGAGAFVCGEETSLIHSMEGLRGEPTVKPPFPSESGYKGMPTNVNNVETYANIPVIILEGAEWFSSIGTEKSKGTKVFALAGKVNNVGLIEVPMGTTLREVIFDIGGGIKDGKKFKAVQTGGPSGGCLTEKHLDIPIDYDNLLACGSMMGSGGMIVMDEDDCMVSVAKFYLDFTVEESCGKCAPCRIGNKRLYEMLDKLTEGKGTEEDLTLLRNLSNVIKDTSLCGLGQTSPNPVLSTMENFADEYEAHVRDGKCPAGQCKSLMQYVIEAEKCIGCTLCSRVCPVDAITGDKKEPHLISQETCIKCGACYEKCKFGAISIQ</sequence>
<dbReference type="Gene3D" id="3.40.50.11540">
    <property type="entry name" value="NADH-ubiquinone oxidoreductase 51kDa subunit"/>
    <property type="match status" value="1"/>
</dbReference>
<dbReference type="InterPro" id="IPR017896">
    <property type="entry name" value="4Fe4S_Fe-S-bd"/>
</dbReference>
<evidence type="ECO:0000256" key="5">
    <source>
        <dbReference type="ARBA" id="ARBA00023014"/>
    </source>
</evidence>
<dbReference type="Gene3D" id="3.10.20.600">
    <property type="match status" value="1"/>
</dbReference>
<dbReference type="Pfam" id="PF10531">
    <property type="entry name" value="SLBB"/>
    <property type="match status" value="1"/>
</dbReference>
<evidence type="ECO:0000256" key="3">
    <source>
        <dbReference type="ARBA" id="ARBA00022723"/>
    </source>
</evidence>
<evidence type="ECO:0000313" key="7">
    <source>
        <dbReference type="EMBL" id="MBS2212075.1"/>
    </source>
</evidence>
<keyword evidence="5" id="KW-0411">Iron-sulfur</keyword>
<feature type="domain" description="4Fe-4S ferredoxin-type" evidence="6">
    <location>
        <begin position="570"/>
        <end position="597"/>
    </location>
</feature>
<evidence type="ECO:0000256" key="4">
    <source>
        <dbReference type="ARBA" id="ARBA00023004"/>
    </source>
</evidence>
<dbReference type="InterPro" id="IPR011538">
    <property type="entry name" value="Nuo51_FMN-bd"/>
</dbReference>
<dbReference type="EMBL" id="JAGUCN010000012">
    <property type="protein sequence ID" value="MBS2212075.1"/>
    <property type="molecule type" value="Genomic_DNA"/>
</dbReference>
<dbReference type="InterPro" id="IPR017900">
    <property type="entry name" value="4Fe4S_Fe_S_CS"/>
</dbReference>
<dbReference type="PROSITE" id="PS00198">
    <property type="entry name" value="4FE4S_FER_1"/>
    <property type="match status" value="1"/>
</dbReference>
<dbReference type="Pfam" id="PF01512">
    <property type="entry name" value="Complex1_51K"/>
    <property type="match status" value="1"/>
</dbReference>
<dbReference type="Proteomes" id="UP000721861">
    <property type="component" value="Unassembled WGS sequence"/>
</dbReference>
<keyword evidence="8" id="KW-1185">Reference proteome</keyword>
<comment type="similarity">
    <text evidence="1">Belongs to the complex I 51 kDa subunit family.</text>
</comment>
<dbReference type="CDD" id="cd02980">
    <property type="entry name" value="TRX_Fd_family"/>
    <property type="match status" value="1"/>
</dbReference>
<evidence type="ECO:0000256" key="2">
    <source>
        <dbReference type="ARBA" id="ARBA00022485"/>
    </source>
</evidence>
<dbReference type="PANTHER" id="PTHR43578:SF3">
    <property type="entry name" value="NADH-QUINONE OXIDOREDUCTASE SUBUNIT F"/>
    <property type="match status" value="1"/>
</dbReference>
<feature type="domain" description="4Fe-4S ferredoxin-type" evidence="6">
    <location>
        <begin position="540"/>
        <end position="569"/>
    </location>
</feature>
<dbReference type="InterPro" id="IPR037207">
    <property type="entry name" value="Nuop51_4Fe4S-bd_sf"/>
</dbReference>
<dbReference type="InterPro" id="IPR001949">
    <property type="entry name" value="NADH-UbQ_OxRdtase_51kDa_CS"/>
</dbReference>
<reference evidence="7 8" key="1">
    <citation type="journal article" date="2014" name="Int. J. Syst. Evol. Microbiol.">
        <title>Carboxylicivirga gen. nov. in the family Marinilabiliaceae with two novel species, Carboxylicivirga mesophila sp. nov. and Carboxylicivirga taeanensis sp. nov., and reclassification of Cytophaga fermentans as Saccharicrinis fermentans gen. nov., comb. nov.</title>
        <authorList>
            <person name="Yang S.H."/>
            <person name="Seo H.S."/>
            <person name="Woo J.H."/>
            <person name="Oh H.M."/>
            <person name="Jang H."/>
            <person name="Lee J.H."/>
            <person name="Kim S.J."/>
            <person name="Kwon K.K."/>
        </authorList>
    </citation>
    <scope>NUCLEOTIDE SEQUENCE [LARGE SCALE GENOMIC DNA]</scope>
    <source>
        <strain evidence="7 8">JCM 18290</strain>
    </source>
</reference>
<dbReference type="Pfam" id="PF01257">
    <property type="entry name" value="2Fe-2S_thioredx"/>
    <property type="match status" value="1"/>
</dbReference>
<dbReference type="InterPro" id="IPR037225">
    <property type="entry name" value="Nuo51_FMN-bd_sf"/>
</dbReference>
<keyword evidence="3" id="KW-0479">Metal-binding</keyword>
<name>A0ABS5KAM4_9BACT</name>
<dbReference type="PANTHER" id="PTHR43578">
    <property type="entry name" value="NADH-QUINONE OXIDOREDUCTASE SUBUNIT F"/>
    <property type="match status" value="1"/>
</dbReference>
<evidence type="ECO:0000259" key="6">
    <source>
        <dbReference type="PROSITE" id="PS51379"/>
    </source>
</evidence>
<accession>A0ABS5KAM4</accession>
<dbReference type="RefSeq" id="WP_212228524.1">
    <property type="nucleotide sequence ID" value="NZ_JAGUCN010000012.1"/>
</dbReference>
<dbReference type="Pfam" id="PF10589">
    <property type="entry name" value="NADH_4Fe-4S"/>
    <property type="match status" value="1"/>
</dbReference>
<dbReference type="Gene3D" id="3.40.30.10">
    <property type="entry name" value="Glutaredoxin"/>
    <property type="match status" value="1"/>
</dbReference>
<dbReference type="InterPro" id="IPR019575">
    <property type="entry name" value="Nuop51_4Fe4S-bd"/>
</dbReference>
<organism evidence="7 8">
    <name type="scientific">Carboxylicivirga mesophila</name>
    <dbReference type="NCBI Taxonomy" id="1166478"/>
    <lineage>
        <taxon>Bacteria</taxon>
        <taxon>Pseudomonadati</taxon>
        <taxon>Bacteroidota</taxon>
        <taxon>Bacteroidia</taxon>
        <taxon>Marinilabiliales</taxon>
        <taxon>Marinilabiliaceae</taxon>
        <taxon>Carboxylicivirga</taxon>
    </lineage>
</organism>
<proteinExistence type="inferred from homology"/>
<dbReference type="SMART" id="SM00928">
    <property type="entry name" value="NADH_4Fe-4S"/>
    <property type="match status" value="1"/>
</dbReference>
<comment type="caution">
    <text evidence="7">The sequence shown here is derived from an EMBL/GenBank/DDBJ whole genome shotgun (WGS) entry which is preliminary data.</text>
</comment>
<dbReference type="SUPFAM" id="SSF52833">
    <property type="entry name" value="Thioredoxin-like"/>
    <property type="match status" value="1"/>
</dbReference>
<dbReference type="SUPFAM" id="SSF140490">
    <property type="entry name" value="Nqo1C-terminal domain-like"/>
    <property type="match status" value="1"/>
</dbReference>
<dbReference type="InterPro" id="IPR036249">
    <property type="entry name" value="Thioredoxin-like_sf"/>
</dbReference>
<dbReference type="Pfam" id="PF13237">
    <property type="entry name" value="Fer4_10"/>
    <property type="match status" value="1"/>
</dbReference>